<evidence type="ECO:0000256" key="6">
    <source>
        <dbReference type="ARBA" id="ARBA00022603"/>
    </source>
</evidence>
<dbReference type="InterPro" id="IPR022474">
    <property type="entry name" value="Thiopur_S-MeTfrase_Se/Te_detox"/>
</dbReference>
<evidence type="ECO:0000313" key="11">
    <source>
        <dbReference type="Proteomes" id="UP000194139"/>
    </source>
</evidence>
<evidence type="ECO:0000256" key="4">
    <source>
        <dbReference type="ARBA" id="ARBA00011905"/>
    </source>
</evidence>
<dbReference type="PANTHER" id="PTHR10259:SF11">
    <property type="entry name" value="THIOPURINE S-METHYLTRANSFERASE"/>
    <property type="match status" value="1"/>
</dbReference>
<dbReference type="GO" id="GO:0005737">
    <property type="term" value="C:cytoplasm"/>
    <property type="evidence" value="ECO:0007669"/>
    <property type="project" value="UniProtKB-SubCell"/>
</dbReference>
<dbReference type="PROSITE" id="PS51585">
    <property type="entry name" value="SAM_MT_TPMT"/>
    <property type="match status" value="1"/>
</dbReference>
<dbReference type="PANTHER" id="PTHR10259">
    <property type="entry name" value="THIOPURINE S-METHYLTRANSFERASE"/>
    <property type="match status" value="1"/>
</dbReference>
<reference evidence="10 11" key="1">
    <citation type="submission" date="2017-05" db="EMBL/GenBank/DDBJ databases">
        <title>Complete and WGS of Bordetella genogroups.</title>
        <authorList>
            <person name="Spilker T."/>
            <person name="LiPuma J."/>
        </authorList>
    </citation>
    <scope>NUCLEOTIDE SEQUENCE [LARGE SCALE GENOMIC DNA]</scope>
    <source>
        <strain evidence="10 11">AU17164</strain>
    </source>
</reference>
<dbReference type="Gene3D" id="3.40.50.150">
    <property type="entry name" value="Vaccinia Virus protein VP39"/>
    <property type="match status" value="1"/>
</dbReference>
<dbReference type="EC" id="2.1.1.67" evidence="4 9"/>
<dbReference type="AlphaFoldDB" id="A0A1W6YXW1"/>
<dbReference type="NCBIfam" id="NF009732">
    <property type="entry name" value="PRK13255.1"/>
    <property type="match status" value="1"/>
</dbReference>
<feature type="binding site" evidence="9">
    <location>
        <position position="10"/>
    </location>
    <ligand>
        <name>S-adenosyl-L-methionine</name>
        <dbReference type="ChEBI" id="CHEBI:59789"/>
    </ligand>
</feature>
<comment type="subcellular location">
    <subcellularLocation>
        <location evidence="2 9">Cytoplasm</location>
    </subcellularLocation>
</comment>
<dbReference type="FunFam" id="3.40.50.150:FF:000101">
    <property type="entry name" value="Thiopurine S-methyltransferase"/>
    <property type="match status" value="1"/>
</dbReference>
<evidence type="ECO:0000256" key="1">
    <source>
        <dbReference type="ARBA" id="ARBA00000903"/>
    </source>
</evidence>
<evidence type="ECO:0000256" key="9">
    <source>
        <dbReference type="HAMAP-Rule" id="MF_00812"/>
    </source>
</evidence>
<feature type="binding site" evidence="9">
    <location>
        <position position="123"/>
    </location>
    <ligand>
        <name>S-adenosyl-L-methionine</name>
        <dbReference type="ChEBI" id="CHEBI:59789"/>
    </ligand>
</feature>
<dbReference type="InterPro" id="IPR025835">
    <property type="entry name" value="Thiopurine_S-MeTrfase"/>
</dbReference>
<evidence type="ECO:0000256" key="3">
    <source>
        <dbReference type="ARBA" id="ARBA00008145"/>
    </source>
</evidence>
<dbReference type="PIRSF" id="PIRSF023956">
    <property type="entry name" value="Thiopurine_S-methyltransferase"/>
    <property type="match status" value="1"/>
</dbReference>
<dbReference type="Pfam" id="PF05724">
    <property type="entry name" value="TPMT"/>
    <property type="match status" value="1"/>
</dbReference>
<sequence>MDREFWLERWREGRTNFHQARVTPPLERLWPTLEFPPGSRIFVPLCGKSLDMAWLAQRGLQVLGVELSPLAVQQFFDEQGLVPRIRRSAMGEHYAAGNIEIICGDVFDMDADTLRSCVGVYDRAALIALPRDMRVRYAEHVYGQLDDRYQGLLITLDYPQAEMDGPPFSVDDDEVQSLFRRHSTADIVYRRDILELEPKFQKAGVSRLDAVAYRLGRRAANG</sequence>
<dbReference type="HAMAP" id="MF_00812">
    <property type="entry name" value="Thiopur_methtran"/>
    <property type="match status" value="1"/>
</dbReference>
<keyword evidence="7 9" id="KW-0808">Transferase</keyword>
<accession>A0A1W6YXW1</accession>
<dbReference type="InterPro" id="IPR008854">
    <property type="entry name" value="TPMT"/>
</dbReference>
<keyword evidence="5 9" id="KW-0963">Cytoplasm</keyword>
<dbReference type="NCBIfam" id="TIGR03840">
    <property type="entry name" value="TMPT_Se_Te"/>
    <property type="match status" value="1"/>
</dbReference>
<evidence type="ECO:0000256" key="8">
    <source>
        <dbReference type="ARBA" id="ARBA00022691"/>
    </source>
</evidence>
<keyword evidence="11" id="KW-1185">Reference proteome</keyword>
<proteinExistence type="inferred from homology"/>
<organism evidence="10 11">
    <name type="scientific">Bordetella genomosp. 9</name>
    <dbReference type="NCBI Taxonomy" id="1416803"/>
    <lineage>
        <taxon>Bacteria</taxon>
        <taxon>Pseudomonadati</taxon>
        <taxon>Pseudomonadota</taxon>
        <taxon>Betaproteobacteria</taxon>
        <taxon>Burkholderiales</taxon>
        <taxon>Alcaligenaceae</taxon>
        <taxon>Bordetella</taxon>
    </lineage>
</organism>
<keyword evidence="8 9" id="KW-0949">S-adenosyl-L-methionine</keyword>
<feature type="binding site" evidence="9">
    <location>
        <position position="45"/>
    </location>
    <ligand>
        <name>S-adenosyl-L-methionine</name>
        <dbReference type="ChEBI" id="CHEBI:59789"/>
    </ligand>
</feature>
<evidence type="ECO:0000256" key="2">
    <source>
        <dbReference type="ARBA" id="ARBA00004496"/>
    </source>
</evidence>
<name>A0A1W6YXW1_9BORD</name>
<dbReference type="SUPFAM" id="SSF53335">
    <property type="entry name" value="S-adenosyl-L-methionine-dependent methyltransferases"/>
    <property type="match status" value="1"/>
</dbReference>
<protein>
    <recommendedName>
        <fullName evidence="4 9">Thiopurine S-methyltransferase</fullName>
        <ecNumber evidence="4 9">2.1.1.67</ecNumber>
    </recommendedName>
    <alternativeName>
        <fullName evidence="9">Thiopurine methyltransferase</fullName>
    </alternativeName>
</protein>
<comment type="similarity">
    <text evidence="3 9">Belongs to the class I-like SAM-binding methyltransferase superfamily. TPMT family.</text>
</comment>
<keyword evidence="6 9" id="KW-0489">Methyltransferase</keyword>
<evidence type="ECO:0000256" key="5">
    <source>
        <dbReference type="ARBA" id="ARBA00022490"/>
    </source>
</evidence>
<dbReference type="RefSeq" id="WP_086071829.1">
    <property type="nucleotide sequence ID" value="NZ_CP021109.1"/>
</dbReference>
<evidence type="ECO:0000313" key="10">
    <source>
        <dbReference type="EMBL" id="ARP85821.1"/>
    </source>
</evidence>
<dbReference type="GO" id="GO:0008119">
    <property type="term" value="F:thiopurine S-methyltransferase activity"/>
    <property type="evidence" value="ECO:0007669"/>
    <property type="project" value="UniProtKB-UniRule"/>
</dbReference>
<comment type="catalytic activity">
    <reaction evidence="1 9">
        <text>S-adenosyl-L-methionine + a thiopurine = S-adenosyl-L-homocysteine + a thiopurine S-methylether.</text>
        <dbReference type="EC" id="2.1.1.67"/>
    </reaction>
</comment>
<gene>
    <name evidence="9" type="primary">tpm</name>
    <name evidence="10" type="ORF">CAL13_06075</name>
</gene>
<evidence type="ECO:0000256" key="7">
    <source>
        <dbReference type="ARBA" id="ARBA00022679"/>
    </source>
</evidence>
<dbReference type="GO" id="GO:0010038">
    <property type="term" value="P:response to metal ion"/>
    <property type="evidence" value="ECO:0007669"/>
    <property type="project" value="InterPro"/>
</dbReference>
<dbReference type="EMBL" id="CP021109">
    <property type="protein sequence ID" value="ARP85821.1"/>
    <property type="molecule type" value="Genomic_DNA"/>
</dbReference>
<feature type="binding site" evidence="9">
    <location>
        <position position="66"/>
    </location>
    <ligand>
        <name>S-adenosyl-L-methionine</name>
        <dbReference type="ChEBI" id="CHEBI:59789"/>
    </ligand>
</feature>
<dbReference type="InterPro" id="IPR029063">
    <property type="entry name" value="SAM-dependent_MTases_sf"/>
</dbReference>
<dbReference type="GO" id="GO:0032259">
    <property type="term" value="P:methylation"/>
    <property type="evidence" value="ECO:0007669"/>
    <property type="project" value="UniProtKB-KW"/>
</dbReference>
<dbReference type="Proteomes" id="UP000194139">
    <property type="component" value="Chromosome"/>
</dbReference>